<dbReference type="GO" id="GO:0032259">
    <property type="term" value="P:methylation"/>
    <property type="evidence" value="ECO:0007669"/>
    <property type="project" value="UniProtKB-KW"/>
</dbReference>
<evidence type="ECO:0000313" key="3">
    <source>
        <dbReference type="EMBL" id="SNC67299.1"/>
    </source>
</evidence>
<proteinExistence type="predicted"/>
<dbReference type="EMBL" id="FYEW01000001">
    <property type="protein sequence ID" value="SNC67299.1"/>
    <property type="molecule type" value="Genomic_DNA"/>
</dbReference>
<dbReference type="GO" id="GO:0006281">
    <property type="term" value="P:DNA repair"/>
    <property type="evidence" value="ECO:0007669"/>
    <property type="project" value="InterPro"/>
</dbReference>
<dbReference type="Gene3D" id="1.10.10.10">
    <property type="entry name" value="Winged helix-like DNA-binding domain superfamily/Winged helix DNA-binding domain"/>
    <property type="match status" value="1"/>
</dbReference>
<keyword evidence="3" id="KW-0808">Transferase</keyword>
<keyword evidence="3" id="KW-0489">Methyltransferase</keyword>
<feature type="domain" description="Methylated-DNA-[protein]-cysteine S-methyltransferase DNA binding" evidence="2">
    <location>
        <begin position="13"/>
        <end position="98"/>
    </location>
</feature>
<accession>A0A212TML0</accession>
<name>A0A212TML0_9BACT</name>
<dbReference type="InterPro" id="IPR014048">
    <property type="entry name" value="MethylDNA_cys_MeTrfase_DNA-bd"/>
</dbReference>
<dbReference type="InterPro" id="IPR036217">
    <property type="entry name" value="MethylDNA_cys_MeTrfase_DNAb"/>
</dbReference>
<sequence>MKTLADPSGTQRNFFQDVHEVVRLIPAGRVSTYGAIAHYLGARHGARMVGYALIAAAPSLGLEQVPAQRVVNRNGLLTGRHHFATPTAMQEALEAEGVRVQDDQVVEFKKLFWDPTTELM</sequence>
<dbReference type="Pfam" id="PF01035">
    <property type="entry name" value="DNA_binding_1"/>
    <property type="match status" value="1"/>
</dbReference>
<dbReference type="PANTHER" id="PTHR42942">
    <property type="entry name" value="6-O-METHYLGUANINE DNA METHYLTRANSFERASE"/>
    <property type="match status" value="1"/>
</dbReference>
<dbReference type="Proteomes" id="UP000198131">
    <property type="component" value="Unassembled WGS sequence"/>
</dbReference>
<keyword evidence="4" id="KW-1185">Reference proteome</keyword>
<protein>
    <submittedName>
        <fullName evidence="3">Methylated-DNA-protein-cysteine methyltransferase related protein</fullName>
    </submittedName>
</protein>
<dbReference type="InterPro" id="IPR052520">
    <property type="entry name" value="ATL_DNA_repair"/>
</dbReference>
<evidence type="ECO:0000259" key="2">
    <source>
        <dbReference type="Pfam" id="PF01035"/>
    </source>
</evidence>
<gene>
    <name evidence="3" type="ORF">SAMN06265337_1903</name>
</gene>
<dbReference type="PANTHER" id="PTHR42942:SF1">
    <property type="entry name" value="ALKYLTRANSFERASE-LIKE PROTEIN 1"/>
    <property type="match status" value="1"/>
</dbReference>
<keyword evidence="1" id="KW-0227">DNA damage</keyword>
<dbReference type="GO" id="GO:0008168">
    <property type="term" value="F:methyltransferase activity"/>
    <property type="evidence" value="ECO:0007669"/>
    <property type="project" value="UniProtKB-KW"/>
</dbReference>
<dbReference type="OrthoDB" id="9132167at2"/>
<dbReference type="AlphaFoldDB" id="A0A212TML0"/>
<evidence type="ECO:0000313" key="4">
    <source>
        <dbReference type="Proteomes" id="UP000198131"/>
    </source>
</evidence>
<reference evidence="4" key="1">
    <citation type="submission" date="2017-06" db="EMBL/GenBank/DDBJ databases">
        <authorList>
            <person name="Varghese N."/>
            <person name="Submissions S."/>
        </authorList>
    </citation>
    <scope>NUCLEOTIDE SEQUENCE [LARGE SCALE GENOMIC DNA]</scope>
    <source>
        <strain evidence="4">DSM 11116</strain>
    </source>
</reference>
<dbReference type="InterPro" id="IPR036388">
    <property type="entry name" value="WH-like_DNA-bd_sf"/>
</dbReference>
<evidence type="ECO:0000256" key="1">
    <source>
        <dbReference type="ARBA" id="ARBA00022763"/>
    </source>
</evidence>
<dbReference type="SUPFAM" id="SSF46767">
    <property type="entry name" value="Methylated DNA-protein cysteine methyltransferase, C-terminal domain"/>
    <property type="match status" value="1"/>
</dbReference>
<dbReference type="RefSeq" id="WP_088843168.1">
    <property type="nucleotide sequence ID" value="NZ_FYEW01000001.1"/>
</dbReference>
<dbReference type="CDD" id="cd06445">
    <property type="entry name" value="ATase"/>
    <property type="match status" value="1"/>
</dbReference>
<organism evidence="3 4">
    <name type="scientific">Hymenobacter gelipurpurascens</name>
    <dbReference type="NCBI Taxonomy" id="89968"/>
    <lineage>
        <taxon>Bacteria</taxon>
        <taxon>Pseudomonadati</taxon>
        <taxon>Bacteroidota</taxon>
        <taxon>Cytophagia</taxon>
        <taxon>Cytophagales</taxon>
        <taxon>Hymenobacteraceae</taxon>
        <taxon>Hymenobacter</taxon>
    </lineage>
</organism>